<dbReference type="GO" id="GO:0007062">
    <property type="term" value="P:sister chromatid cohesion"/>
    <property type="evidence" value="ECO:0007669"/>
    <property type="project" value="InterPro"/>
</dbReference>
<sequence>MFFEDANFTKKDSPIGIAWLLATLGPKNQARKISRKELIAFNLEKACEYISQPPEPLALRTSATLLYGVAKVYNQHFEEFYTNVNTFHTTLTRSIITDFTTGGNGGTGGTRGIDLNDDGKSRIDQITFGGIDLGWQSGLDFNFGLIDWSNPLGPARQRRASSKLDSQPSQQSANGEEENEEDEYASDDEAGVARKRARSDSTPGVHDHTRRITSIHHRSDRITPQLDDFQPPIDLDLGLDDFADNPDTSFSMPGEAFGDNMGDFQFDAGAADYNIDRMTPQQDDRQSSVDPEGNIIAASGTKSALKKRRRGSDESGEDEEEEAEPLERKKRVKKQRKVKWDQSLEMSDEDERNARQKYAENMEAQRREMLAKEHEKAVQGKADQVVDSAGGWLEFFDPGMKAMFATITKAGKWKWELDVAAQRAGKKFVPEEEEEQRDGPVHDQAQGQDGNDNLYNDEFDMGQGQQGDGPDMTQFESGYEDVFHDTMQEIVDPNSKPRRSQSTDVELGRRASQASQVVLPWHDSRYEDDNDFAAAPDSGFSPGSLHFSAMTPQEARLRLYSRSKSGTGSRIPTGPLGRRGRSRSGSVLQDRAGGPGAMLVDGPEDESLPAQEVLDLAEEPSQLISDVPDAFRPESLATIETQCRNFLTYVEKKMISNKTDEVDFDDVVDYKTPRRVAATAFYNCLTLATKNLLKVDQAEAFDSFSIRFTA</sequence>
<dbReference type="GeneID" id="77729280"/>
<dbReference type="GO" id="GO:0006302">
    <property type="term" value="P:double-strand break repair"/>
    <property type="evidence" value="ECO:0007669"/>
    <property type="project" value="TreeGrafter"/>
</dbReference>
<keyword evidence="8" id="KW-1185">Reference proteome</keyword>
<dbReference type="GO" id="GO:0005634">
    <property type="term" value="C:nucleus"/>
    <property type="evidence" value="ECO:0007669"/>
    <property type="project" value="UniProtKB-SubCell"/>
</dbReference>
<reference evidence="7" key="1">
    <citation type="journal article" date="2022" name="G3 (Bethesda)">
        <title>High quality genome of the basidiomycete yeast Dioszegia hungarica PDD-24b-2 isolated from cloud water.</title>
        <authorList>
            <person name="Jarrige D."/>
            <person name="Haridas S."/>
            <person name="Bleykasten-Grosshans C."/>
            <person name="Joly M."/>
            <person name="Nadalig T."/>
            <person name="Sancelme M."/>
            <person name="Vuilleumier S."/>
            <person name="Grigoriev I.V."/>
            <person name="Amato P."/>
            <person name="Bringel F."/>
        </authorList>
    </citation>
    <scope>NUCLEOTIDE SEQUENCE</scope>
    <source>
        <strain evidence="7">PDD-24b-2</strain>
    </source>
</reference>
<dbReference type="GO" id="GO:0003682">
    <property type="term" value="F:chromatin binding"/>
    <property type="evidence" value="ECO:0007669"/>
    <property type="project" value="TreeGrafter"/>
</dbReference>
<dbReference type="PANTHER" id="PTHR12585:SF51">
    <property type="entry name" value="MEIOTIC RECOMBINATION PROTEIN REC8"/>
    <property type="match status" value="1"/>
</dbReference>
<organism evidence="7 8">
    <name type="scientific">Dioszegia hungarica</name>
    <dbReference type="NCBI Taxonomy" id="4972"/>
    <lineage>
        <taxon>Eukaryota</taxon>
        <taxon>Fungi</taxon>
        <taxon>Dikarya</taxon>
        <taxon>Basidiomycota</taxon>
        <taxon>Agaricomycotina</taxon>
        <taxon>Tremellomycetes</taxon>
        <taxon>Tremellales</taxon>
        <taxon>Bulleribasidiaceae</taxon>
        <taxon>Dioszegia</taxon>
    </lineage>
</organism>
<dbReference type="Gene3D" id="1.10.10.580">
    <property type="entry name" value="Structural maintenance of chromosome 1. Chain E"/>
    <property type="match status" value="1"/>
</dbReference>
<evidence type="ECO:0000259" key="6">
    <source>
        <dbReference type="Pfam" id="PF04825"/>
    </source>
</evidence>
<comment type="caution">
    <text evidence="7">The sequence shown here is derived from an EMBL/GenBank/DDBJ whole genome shotgun (WGS) entry which is preliminary data.</text>
</comment>
<evidence type="ECO:0000256" key="1">
    <source>
        <dbReference type="ARBA" id="ARBA00004123"/>
    </source>
</evidence>
<feature type="region of interest" description="Disordered" evidence="4">
    <location>
        <begin position="426"/>
        <end position="476"/>
    </location>
</feature>
<feature type="compositionally biased region" description="Acidic residues" evidence="4">
    <location>
        <begin position="175"/>
        <end position="190"/>
    </location>
</feature>
<dbReference type="InterPro" id="IPR023093">
    <property type="entry name" value="ScpA-like_C"/>
</dbReference>
<evidence type="ECO:0000256" key="2">
    <source>
        <dbReference type="ARBA" id="ARBA00009870"/>
    </source>
</evidence>
<gene>
    <name evidence="7" type="ORF">MKK02DRAFT_38385</name>
</gene>
<feature type="domain" description="Rad21/Rec8-like protein C-terminal eukaryotic" evidence="5">
    <location>
        <begin position="670"/>
        <end position="706"/>
    </location>
</feature>
<evidence type="ECO:0000256" key="3">
    <source>
        <dbReference type="ARBA" id="ARBA00023242"/>
    </source>
</evidence>
<dbReference type="InterPro" id="IPR006910">
    <property type="entry name" value="Rad21_Rec8_N"/>
</dbReference>
<dbReference type="AlphaFoldDB" id="A0AA38H3X9"/>
<comment type="similarity">
    <text evidence="2">Belongs to the rad21 family.</text>
</comment>
<evidence type="ECO:0000256" key="4">
    <source>
        <dbReference type="SAM" id="MobiDB-lite"/>
    </source>
</evidence>
<dbReference type="InterPro" id="IPR006909">
    <property type="entry name" value="Rad21/Rec8_C_eu"/>
</dbReference>
<feature type="region of interest" description="Disordered" evidence="4">
    <location>
        <begin position="561"/>
        <end position="604"/>
    </location>
</feature>
<comment type="subcellular location">
    <subcellularLocation>
        <location evidence="1">Nucleus</location>
    </subcellularLocation>
</comment>
<dbReference type="Pfam" id="PF04825">
    <property type="entry name" value="Rad21_Rec8_N"/>
    <property type="match status" value="1"/>
</dbReference>
<feature type="compositionally biased region" description="Acidic residues" evidence="4">
    <location>
        <begin position="314"/>
        <end position="324"/>
    </location>
</feature>
<keyword evidence="3" id="KW-0539">Nucleus</keyword>
<protein>
    <submittedName>
        <fullName evidence="7">Rec8 like protein-domain-containing protein</fullName>
    </submittedName>
</protein>
<dbReference type="RefSeq" id="XP_052943505.1">
    <property type="nucleotide sequence ID" value="XM_053090075.1"/>
</dbReference>
<dbReference type="GO" id="GO:0008278">
    <property type="term" value="C:cohesin complex"/>
    <property type="evidence" value="ECO:0007669"/>
    <property type="project" value="InterPro"/>
</dbReference>
<dbReference type="Pfam" id="PF04824">
    <property type="entry name" value="Rad21_Rec8"/>
    <property type="match status" value="1"/>
</dbReference>
<feature type="region of interest" description="Disordered" evidence="4">
    <location>
        <begin position="489"/>
        <end position="511"/>
    </location>
</feature>
<dbReference type="InterPro" id="IPR039781">
    <property type="entry name" value="Rad21/Rec8-like"/>
</dbReference>
<dbReference type="PANTHER" id="PTHR12585">
    <property type="entry name" value="SCC1 / RAD21 FAMILY MEMBER"/>
    <property type="match status" value="1"/>
</dbReference>
<feature type="compositionally biased region" description="Basic residues" evidence="4">
    <location>
        <begin position="208"/>
        <end position="219"/>
    </location>
</feature>
<accession>A0AA38H3X9</accession>
<evidence type="ECO:0000259" key="5">
    <source>
        <dbReference type="Pfam" id="PF04824"/>
    </source>
</evidence>
<feature type="compositionally biased region" description="Basic residues" evidence="4">
    <location>
        <begin position="328"/>
        <end position="337"/>
    </location>
</feature>
<name>A0AA38H3X9_9TREE</name>
<evidence type="ECO:0000313" key="8">
    <source>
        <dbReference type="Proteomes" id="UP001164286"/>
    </source>
</evidence>
<evidence type="ECO:0000313" key="7">
    <source>
        <dbReference type="EMBL" id="KAI9633728.1"/>
    </source>
</evidence>
<feature type="domain" description="Rad21/Rec8-like protein N-terminal" evidence="6">
    <location>
        <begin position="1"/>
        <end position="95"/>
    </location>
</feature>
<feature type="region of interest" description="Disordered" evidence="4">
    <location>
        <begin position="279"/>
        <end position="353"/>
    </location>
</feature>
<dbReference type="InterPro" id="IPR036390">
    <property type="entry name" value="WH_DNA-bd_sf"/>
</dbReference>
<dbReference type="SUPFAM" id="SSF46785">
    <property type="entry name" value="Winged helix' DNA-binding domain"/>
    <property type="match status" value="1"/>
</dbReference>
<dbReference type="Proteomes" id="UP001164286">
    <property type="component" value="Unassembled WGS sequence"/>
</dbReference>
<feature type="compositionally biased region" description="Polar residues" evidence="4">
    <location>
        <begin position="445"/>
        <end position="454"/>
    </location>
</feature>
<feature type="region of interest" description="Disordered" evidence="4">
    <location>
        <begin position="155"/>
        <end position="233"/>
    </location>
</feature>
<dbReference type="EMBL" id="JAKWFO010000008">
    <property type="protein sequence ID" value="KAI9633728.1"/>
    <property type="molecule type" value="Genomic_DNA"/>
</dbReference>
<proteinExistence type="inferred from homology"/>